<evidence type="ECO:0000256" key="4">
    <source>
        <dbReference type="PIRSR" id="PIRSR000105-1"/>
    </source>
</evidence>
<dbReference type="SUPFAM" id="SSF48179">
    <property type="entry name" value="6-phosphogluconate dehydrogenase C-terminal domain-like"/>
    <property type="match status" value="1"/>
</dbReference>
<dbReference type="InterPro" id="IPR008927">
    <property type="entry name" value="6-PGluconate_DH-like_C_sf"/>
</dbReference>
<dbReference type="GO" id="GO:0016616">
    <property type="term" value="F:oxidoreductase activity, acting on the CH-OH group of donors, NAD or NADP as acceptor"/>
    <property type="evidence" value="ECO:0007669"/>
    <property type="project" value="InterPro"/>
</dbReference>
<feature type="domain" description="3-hydroxyacyl-CoA dehydrogenase C-terminal" evidence="5">
    <location>
        <begin position="183"/>
        <end position="280"/>
    </location>
</feature>
<dbReference type="PANTHER" id="PTHR48075:SF5">
    <property type="entry name" value="3-HYDROXYBUTYRYL-COA DEHYDROGENASE"/>
    <property type="match status" value="1"/>
</dbReference>
<dbReference type="SUPFAM" id="SSF51735">
    <property type="entry name" value="NAD(P)-binding Rossmann-fold domains"/>
    <property type="match status" value="1"/>
</dbReference>
<dbReference type="Pfam" id="PF02737">
    <property type="entry name" value="3HCDH_N"/>
    <property type="match status" value="1"/>
</dbReference>
<dbReference type="InterPro" id="IPR006176">
    <property type="entry name" value="3-OHacyl-CoA_DH_NAD-bd"/>
</dbReference>
<evidence type="ECO:0000313" key="8">
    <source>
        <dbReference type="Proteomes" id="UP000198304"/>
    </source>
</evidence>
<feature type="site" description="Important for catalytic activity" evidence="4">
    <location>
        <position position="137"/>
    </location>
</feature>
<evidence type="ECO:0000256" key="2">
    <source>
        <dbReference type="ARBA" id="ARBA00009463"/>
    </source>
</evidence>
<comment type="pathway">
    <text evidence="1">Lipid metabolism; butanoate metabolism.</text>
</comment>
<dbReference type="Pfam" id="PF00725">
    <property type="entry name" value="3HCDH"/>
    <property type="match status" value="1"/>
</dbReference>
<dbReference type="PANTHER" id="PTHR48075">
    <property type="entry name" value="3-HYDROXYACYL-COA DEHYDROGENASE FAMILY PROTEIN"/>
    <property type="match status" value="1"/>
</dbReference>
<keyword evidence="8" id="KW-1185">Reference proteome</keyword>
<keyword evidence="3" id="KW-0560">Oxidoreductase</keyword>
<accession>A0A239J7U6</accession>
<comment type="similarity">
    <text evidence="2">Belongs to the 3-hydroxyacyl-CoA dehydrogenase family.</text>
</comment>
<dbReference type="InterPro" id="IPR036291">
    <property type="entry name" value="NAD(P)-bd_dom_sf"/>
</dbReference>
<dbReference type="AlphaFoldDB" id="A0A239J7U6"/>
<sequence>MKRMAVIGTGLMGSGIIHVYADHGYQIDIYGNSDRYKDKVVAYFDNEVYKGRMSEEKRELILKNLNYYFIASDLENIKNTNFVIETIKEDKELKQTLFKNMDTYLKDDAILVSNTSTFSITGLGSVLQRPENFAGMHFISPVPIIKVVEIVKGLRTSEATLNQVIQSCHEINKRDIMVDDHPGFVFNRIFLLWANEAVLVLMENLTKNPENIDEIMKRGMNLKVGPLKLIDLAGLDTVYYSLLSLYEHLHDIKYRPCPLLKKMLDAGYLGRKTGRGFYIYE</sequence>
<dbReference type="Proteomes" id="UP000198304">
    <property type="component" value="Unassembled WGS sequence"/>
</dbReference>
<dbReference type="GO" id="GO:0070403">
    <property type="term" value="F:NAD+ binding"/>
    <property type="evidence" value="ECO:0007669"/>
    <property type="project" value="InterPro"/>
</dbReference>
<dbReference type="InterPro" id="IPR006108">
    <property type="entry name" value="3HC_DH_C"/>
</dbReference>
<dbReference type="GO" id="GO:0006631">
    <property type="term" value="P:fatty acid metabolic process"/>
    <property type="evidence" value="ECO:0007669"/>
    <property type="project" value="InterPro"/>
</dbReference>
<dbReference type="Gene3D" id="3.40.50.720">
    <property type="entry name" value="NAD(P)-binding Rossmann-like Domain"/>
    <property type="match status" value="1"/>
</dbReference>
<dbReference type="PIRSF" id="PIRSF000105">
    <property type="entry name" value="HCDH"/>
    <property type="match status" value="1"/>
</dbReference>
<evidence type="ECO:0000259" key="6">
    <source>
        <dbReference type="Pfam" id="PF02737"/>
    </source>
</evidence>
<dbReference type="Gene3D" id="1.10.1040.10">
    <property type="entry name" value="N-(1-d-carboxylethyl)-l-norvaline Dehydrogenase, domain 2"/>
    <property type="match status" value="1"/>
</dbReference>
<dbReference type="InterPro" id="IPR022694">
    <property type="entry name" value="3-OHacyl-CoA_DH"/>
</dbReference>
<feature type="domain" description="3-hydroxyacyl-CoA dehydrogenase NAD binding" evidence="6">
    <location>
        <begin position="4"/>
        <end position="180"/>
    </location>
</feature>
<evidence type="ECO:0000259" key="5">
    <source>
        <dbReference type="Pfam" id="PF00725"/>
    </source>
</evidence>
<organism evidence="7 8">
    <name type="scientific">Anaerovirgula multivorans</name>
    <dbReference type="NCBI Taxonomy" id="312168"/>
    <lineage>
        <taxon>Bacteria</taxon>
        <taxon>Bacillati</taxon>
        <taxon>Bacillota</taxon>
        <taxon>Clostridia</taxon>
        <taxon>Peptostreptococcales</taxon>
        <taxon>Natronincolaceae</taxon>
        <taxon>Anaerovirgula</taxon>
    </lineage>
</organism>
<dbReference type="OrthoDB" id="9771883at2"/>
<evidence type="ECO:0000313" key="7">
    <source>
        <dbReference type="EMBL" id="SNT01323.1"/>
    </source>
</evidence>
<dbReference type="InterPro" id="IPR013328">
    <property type="entry name" value="6PGD_dom2"/>
</dbReference>
<evidence type="ECO:0000256" key="1">
    <source>
        <dbReference type="ARBA" id="ARBA00005086"/>
    </source>
</evidence>
<evidence type="ECO:0000256" key="3">
    <source>
        <dbReference type="ARBA" id="ARBA00023002"/>
    </source>
</evidence>
<protein>
    <submittedName>
        <fullName evidence="7">3-hydroxyacyl-CoA dehydrogenase</fullName>
    </submittedName>
</protein>
<dbReference type="EMBL" id="FZOJ01000033">
    <property type="protein sequence ID" value="SNT01323.1"/>
    <property type="molecule type" value="Genomic_DNA"/>
</dbReference>
<proteinExistence type="inferred from homology"/>
<reference evidence="7 8" key="1">
    <citation type="submission" date="2017-06" db="EMBL/GenBank/DDBJ databases">
        <authorList>
            <person name="Kim H.J."/>
            <person name="Triplett B.A."/>
        </authorList>
    </citation>
    <scope>NUCLEOTIDE SEQUENCE [LARGE SCALE GENOMIC DNA]</scope>
    <source>
        <strain evidence="7 8">SCA</strain>
    </source>
</reference>
<name>A0A239J7U6_9FIRM</name>
<gene>
    <name evidence="7" type="ORF">SAMN05446037_103339</name>
</gene>